<keyword evidence="2" id="KW-0238">DNA-binding</keyword>
<evidence type="ECO:0000313" key="5">
    <source>
        <dbReference type="EMBL" id="GLH97330.1"/>
    </source>
</evidence>
<dbReference type="RefSeq" id="WP_281895110.1">
    <property type="nucleotide sequence ID" value="NZ_BSDI01000010.1"/>
</dbReference>
<comment type="caution">
    <text evidence="5">The sequence shown here is derived from an EMBL/GenBank/DDBJ whole genome shotgun (WGS) entry which is preliminary data.</text>
</comment>
<dbReference type="Proteomes" id="UP001144280">
    <property type="component" value="Unassembled WGS sequence"/>
</dbReference>
<keyword evidence="1" id="KW-0805">Transcription regulation</keyword>
<name>A0ABQ5QRT5_9ACTN</name>
<accession>A0ABQ5QRT5</accession>
<gene>
    <name evidence="5" type="ORF">Pa4123_26050</name>
</gene>
<evidence type="ECO:0000259" key="4">
    <source>
        <dbReference type="PROSITE" id="PS50949"/>
    </source>
</evidence>
<sequence length="74" mass="8181">MPIPMGYRDIAADLQERIDTGEYQPGAKLPTYPQLAELYSVSVSTMQRAVALLVDRGWVVSSQGRGLYVPDELP</sequence>
<dbReference type="PANTHER" id="PTHR44846">
    <property type="entry name" value="MANNOSYL-D-GLYCERATE TRANSPORT/METABOLISM SYSTEM REPRESSOR MNGR-RELATED"/>
    <property type="match status" value="1"/>
</dbReference>
<dbReference type="CDD" id="cd07377">
    <property type="entry name" value="WHTH_GntR"/>
    <property type="match status" value="1"/>
</dbReference>
<dbReference type="Gene3D" id="1.10.10.10">
    <property type="entry name" value="Winged helix-like DNA-binding domain superfamily/Winged helix DNA-binding domain"/>
    <property type="match status" value="1"/>
</dbReference>
<keyword evidence="3" id="KW-0804">Transcription</keyword>
<protein>
    <recommendedName>
        <fullName evidence="4">HTH gntR-type domain-containing protein</fullName>
    </recommendedName>
</protein>
<organism evidence="5 6">
    <name type="scientific">Phytohabitans aurantiacus</name>
    <dbReference type="NCBI Taxonomy" id="3016789"/>
    <lineage>
        <taxon>Bacteria</taxon>
        <taxon>Bacillati</taxon>
        <taxon>Actinomycetota</taxon>
        <taxon>Actinomycetes</taxon>
        <taxon>Micromonosporales</taxon>
        <taxon>Micromonosporaceae</taxon>
    </lineage>
</organism>
<evidence type="ECO:0000313" key="6">
    <source>
        <dbReference type="Proteomes" id="UP001144280"/>
    </source>
</evidence>
<dbReference type="SMART" id="SM00345">
    <property type="entry name" value="HTH_GNTR"/>
    <property type="match status" value="1"/>
</dbReference>
<dbReference type="InterPro" id="IPR036390">
    <property type="entry name" value="WH_DNA-bd_sf"/>
</dbReference>
<evidence type="ECO:0000256" key="3">
    <source>
        <dbReference type="ARBA" id="ARBA00023163"/>
    </source>
</evidence>
<dbReference type="PROSITE" id="PS50949">
    <property type="entry name" value="HTH_GNTR"/>
    <property type="match status" value="1"/>
</dbReference>
<dbReference type="InterPro" id="IPR000524">
    <property type="entry name" value="Tscrpt_reg_HTH_GntR"/>
</dbReference>
<dbReference type="InterPro" id="IPR036388">
    <property type="entry name" value="WH-like_DNA-bd_sf"/>
</dbReference>
<evidence type="ECO:0000256" key="1">
    <source>
        <dbReference type="ARBA" id="ARBA00023015"/>
    </source>
</evidence>
<proteinExistence type="predicted"/>
<keyword evidence="6" id="KW-1185">Reference proteome</keyword>
<dbReference type="EMBL" id="BSDI01000010">
    <property type="protein sequence ID" value="GLH97330.1"/>
    <property type="molecule type" value="Genomic_DNA"/>
</dbReference>
<dbReference type="SUPFAM" id="SSF46785">
    <property type="entry name" value="Winged helix' DNA-binding domain"/>
    <property type="match status" value="1"/>
</dbReference>
<reference evidence="5" key="1">
    <citation type="submission" date="2022-12" db="EMBL/GenBank/DDBJ databases">
        <title>New Phytohabitans aurantiacus sp. RD004123 nov., an actinomycete isolated from soil.</title>
        <authorList>
            <person name="Triningsih D.W."/>
            <person name="Harunari E."/>
            <person name="Igarashi Y."/>
        </authorList>
    </citation>
    <scope>NUCLEOTIDE SEQUENCE</scope>
    <source>
        <strain evidence="5">RD004123</strain>
    </source>
</reference>
<dbReference type="InterPro" id="IPR050679">
    <property type="entry name" value="Bact_HTH_transcr_reg"/>
</dbReference>
<evidence type="ECO:0000256" key="2">
    <source>
        <dbReference type="ARBA" id="ARBA00023125"/>
    </source>
</evidence>
<dbReference type="Pfam" id="PF00392">
    <property type="entry name" value="GntR"/>
    <property type="match status" value="1"/>
</dbReference>
<feature type="domain" description="HTH gntR-type" evidence="4">
    <location>
        <begin position="4"/>
        <end position="72"/>
    </location>
</feature>